<dbReference type="PANTHER" id="PTHR43767">
    <property type="entry name" value="LONG-CHAIN-FATTY-ACID--COA LIGASE"/>
    <property type="match status" value="1"/>
</dbReference>
<evidence type="ECO:0000259" key="1">
    <source>
        <dbReference type="Pfam" id="PF00501"/>
    </source>
</evidence>
<feature type="domain" description="AMP-binding enzyme C-terminal" evidence="2">
    <location>
        <begin position="453"/>
        <end position="529"/>
    </location>
</feature>
<dbReference type="Gene3D" id="3.30.300.30">
    <property type="match status" value="1"/>
</dbReference>
<dbReference type="InterPro" id="IPR000873">
    <property type="entry name" value="AMP-dep_synth/lig_dom"/>
</dbReference>
<reference evidence="3 4" key="1">
    <citation type="submission" date="2015-06" db="EMBL/GenBank/DDBJ databases">
        <title>A Comprehensive Approach to Explore the Metabolic and Phylogenetic Diversity of Bacterial Steroid Degradation in the Environment: Testosterone as an Example.</title>
        <authorList>
            <person name="Yang F.-C."/>
            <person name="Chen Y.-L."/>
            <person name="Yu C.-P."/>
            <person name="Tang S.-L."/>
            <person name="Wang P.-H."/>
            <person name="Ismail W."/>
            <person name="Wang C.-H."/>
            <person name="Yang C.-Y."/>
            <person name="Chiang Y.-R."/>
        </authorList>
    </citation>
    <scope>NUCLEOTIDE SEQUENCE [LARGE SCALE GENOMIC DNA]</scope>
    <source>
        <strain evidence="3 4">DSM 18526</strain>
    </source>
</reference>
<name>A0A127FBG1_STEDE</name>
<dbReference type="Pfam" id="PF00501">
    <property type="entry name" value="AMP-binding"/>
    <property type="match status" value="1"/>
</dbReference>
<dbReference type="AlphaFoldDB" id="A0A127FBG1"/>
<evidence type="ECO:0000313" key="3">
    <source>
        <dbReference type="EMBL" id="AMN47757.1"/>
    </source>
</evidence>
<dbReference type="PANTHER" id="PTHR43767:SF1">
    <property type="entry name" value="NONRIBOSOMAL PEPTIDE SYNTHASE PES1 (EUROFUNG)-RELATED"/>
    <property type="match status" value="1"/>
</dbReference>
<proteinExistence type="predicted"/>
<dbReference type="InterPro" id="IPR050237">
    <property type="entry name" value="ATP-dep_AMP-bd_enzyme"/>
</dbReference>
<dbReference type="OrthoDB" id="9803968at2"/>
<dbReference type="Proteomes" id="UP000070250">
    <property type="component" value="Chromosome"/>
</dbReference>
<dbReference type="SUPFAM" id="SSF56801">
    <property type="entry name" value="Acetyl-CoA synthetase-like"/>
    <property type="match status" value="1"/>
</dbReference>
<keyword evidence="4" id="KW-1185">Reference proteome</keyword>
<dbReference type="GO" id="GO:0016878">
    <property type="term" value="F:acid-thiol ligase activity"/>
    <property type="evidence" value="ECO:0007669"/>
    <property type="project" value="UniProtKB-ARBA"/>
</dbReference>
<dbReference type="InterPro" id="IPR020845">
    <property type="entry name" value="AMP-binding_CS"/>
</dbReference>
<organism evidence="3 4">
    <name type="scientific">Steroidobacter denitrificans</name>
    <dbReference type="NCBI Taxonomy" id="465721"/>
    <lineage>
        <taxon>Bacteria</taxon>
        <taxon>Pseudomonadati</taxon>
        <taxon>Pseudomonadota</taxon>
        <taxon>Gammaproteobacteria</taxon>
        <taxon>Steroidobacterales</taxon>
        <taxon>Steroidobacteraceae</taxon>
        <taxon>Steroidobacter</taxon>
    </lineage>
</organism>
<dbReference type="InterPro" id="IPR045851">
    <property type="entry name" value="AMP-bd_C_sf"/>
</dbReference>
<feature type="domain" description="AMP-dependent synthetase/ligase" evidence="1">
    <location>
        <begin position="32"/>
        <end position="402"/>
    </location>
</feature>
<sequence>MTKHSFPAFSAAYRKRWRDAGLWMDMTLHQGFDRTVASQPDKAVLITADRSYTLAEFKAESTALAAGLLGAGIGPGDIVAVQLPNWVEFCLLQIALSRIGAVIQPIHTVFRERETANLLAFCRSDAIIVPDTYKDFAFADMVRSLRPQLPALRKMVVARGEADTAAGESTLEDLIEDGRSNPQRLAGITTAADDIFYLNFTSGTEGNPKGFLHVHDAVISLHKRLIQHMPTDTVMLTCSPMTHTFGHFEMYYTYLAGFPMVVVDRYSPTEILAQIERERVTKLSGTPAHFFGLLHHPEFTKYDTSSVKSVAVGGARSSPELIAELGRVWGVKSANTYGMGETIIHTRTVPDDPEERIRSTVGRPIFGAELKIVDQNDRAAVQPAGAIGEICFRGPTLFVGYHNQPEKTAETRDAEGWFYTGDLGYVDEDGYLHFVGRAREVINRGGSKIHPKEIEELLCQHPAIVQAAVVGMPDERLGERVCAYIVTRDGQEVGVEEISDFLIEHKAMKYLHPEVIVRLEEMPMTPTGKIQKVALQKDAAGRAALSGTGAVQ</sequence>
<dbReference type="EMBL" id="CP011971">
    <property type="protein sequence ID" value="AMN47757.1"/>
    <property type="molecule type" value="Genomic_DNA"/>
</dbReference>
<dbReference type="Gene3D" id="3.40.50.12780">
    <property type="entry name" value="N-terminal domain of ligase-like"/>
    <property type="match status" value="1"/>
</dbReference>
<accession>A0A127FBG1</accession>
<evidence type="ECO:0000259" key="2">
    <source>
        <dbReference type="Pfam" id="PF13193"/>
    </source>
</evidence>
<dbReference type="RefSeq" id="WP_066921416.1">
    <property type="nucleotide sequence ID" value="NZ_CP011971.1"/>
</dbReference>
<dbReference type="InterPro" id="IPR042099">
    <property type="entry name" value="ANL_N_sf"/>
</dbReference>
<gene>
    <name evidence="3" type="ORF">ACG33_11745</name>
</gene>
<dbReference type="KEGG" id="sdf:ACG33_11745"/>
<dbReference type="InterPro" id="IPR025110">
    <property type="entry name" value="AMP-bd_C"/>
</dbReference>
<protein>
    <recommendedName>
        <fullName evidence="5">Cyclohexanecarboxylate-CoA ligase</fullName>
    </recommendedName>
</protein>
<dbReference type="PATRIC" id="fig|465721.4.peg.2508"/>
<dbReference type="STRING" id="465721.ACG33_11745"/>
<dbReference type="Pfam" id="PF13193">
    <property type="entry name" value="AMP-binding_C"/>
    <property type="match status" value="1"/>
</dbReference>
<evidence type="ECO:0000313" key="4">
    <source>
        <dbReference type="Proteomes" id="UP000070250"/>
    </source>
</evidence>
<evidence type="ECO:0008006" key="5">
    <source>
        <dbReference type="Google" id="ProtNLM"/>
    </source>
</evidence>
<dbReference type="PROSITE" id="PS00455">
    <property type="entry name" value="AMP_BINDING"/>
    <property type="match status" value="1"/>
</dbReference>